<dbReference type="GO" id="GO:0005524">
    <property type="term" value="F:ATP binding"/>
    <property type="evidence" value="ECO:0007669"/>
    <property type="project" value="UniProtKB-UniRule"/>
</dbReference>
<keyword evidence="5 7" id="KW-0505">Motor protein</keyword>
<keyword evidence="6 7" id="KW-0009">Actin-binding</keyword>
<dbReference type="Gene3D" id="1.20.120.720">
    <property type="entry name" value="Myosin VI head, motor domain, U50 subdomain"/>
    <property type="match status" value="1"/>
</dbReference>
<dbReference type="GO" id="GO:0016459">
    <property type="term" value="C:myosin complex"/>
    <property type="evidence" value="ECO:0007669"/>
    <property type="project" value="UniProtKB-KW"/>
</dbReference>
<dbReference type="PROSITE" id="PS51126">
    <property type="entry name" value="DILUTE"/>
    <property type="match status" value="1"/>
</dbReference>
<protein>
    <submittedName>
        <fullName evidence="11">MYO52</fullName>
    </submittedName>
</protein>
<reference evidence="11 12" key="1">
    <citation type="journal article" date="2017" name="Environ. Microbiol.">
        <title>Decay of the glycolytic pathway and adaptation to intranuclear parasitism within Enterocytozoonidae microsporidia.</title>
        <authorList>
            <person name="Wiredu Boakye D."/>
            <person name="Jaroenlak P."/>
            <person name="Prachumwat A."/>
            <person name="Williams T.A."/>
            <person name="Bateman K.S."/>
            <person name="Itsathitphaisarn O."/>
            <person name="Sritunyalucksana K."/>
            <person name="Paszkiewicz K.H."/>
            <person name="Moore K.A."/>
            <person name="Stentiford G.D."/>
            <person name="Williams B.A."/>
        </authorList>
    </citation>
    <scope>NUCLEOTIDE SEQUENCE [LARGE SCALE GENOMIC DNA]</scope>
    <source>
        <strain evidence="11 12">GB1</strain>
    </source>
</reference>
<evidence type="ECO:0000256" key="6">
    <source>
        <dbReference type="ARBA" id="ARBA00023203"/>
    </source>
</evidence>
<evidence type="ECO:0000256" key="1">
    <source>
        <dbReference type="ARBA" id="ARBA00022741"/>
    </source>
</evidence>
<evidence type="ECO:0000259" key="9">
    <source>
        <dbReference type="PROSITE" id="PS51126"/>
    </source>
</evidence>
<keyword evidence="4 7" id="KW-0518">Myosin</keyword>
<keyword evidence="12" id="KW-1185">Reference proteome</keyword>
<sequence>MINNTKDDLCQLTNLDNESIIDNLEKRYSSKDIYTKSGLMLLSINPYQQLDIYSSAYKNLYKRTDNLNPHIYSVIEECLTNIPMYGKHSIIVSGDSGSGKTECTRFLMGYLGLEMISDIDVIIESLGNAVTVHNNNSSRFGKLIKIDKSVSIETFLLEKSRVTFQNKNERNFHIFYYILDGSNLSYSNDYIDYECDGKYKGKYDELRHAFSNVGLDFETIENLLLGILFLGSIKIENGQIADSIEVLNLCTIFGISKETLKRYLCQKELRIKDEVIIKEYTQKEFITVRNSIARQLYSLLFDYVILHINNYMKNKQVAVEKLNILDIFGFEDIGKNGLDQFCINWCNEKIYDGYVKNTFDYQRSLFMEENINFEQISNTPPLNKSKIDLIENSCGIADLIAEESKIGSSHVNLATKLNSRLKLDTKYDQILDFTHFNGIVSYDLIDFVMKNTEKGDLSIFNDYWLVKNSQVNKTKDVISYYRNSLKELFNILNNTQIKYIKCIKPNNTKEPFKFDRNVVNQQLIANGVLESVSLSKHLFTCWMYIDEFESRYKDLEIKDSVVKGVTRIFFNNKTLKHLESELETKLLKEVAFKEFKNIQIRNFCKGIVKKLKEKEELMKEEELRIKKLKEEELMKEEELRIKKLKEEELMKEKLMKEKEQSNEFKILKEENMKLIENLNNLEFKENFIDDNIKITDDDSENYIDMFNNSMNFKDLFKFNEKDLNGKCKNCKNLERKYKMQINQLSEIERLENENYELKRKLDRHENNNSRNIIKDNVNSFIYLYIESYPKYNPKAYLKGLEQKSLSEEQLLSLIHGVMNIIKKDNLEIRYFINEIIRLLPLIRKNTNLSIFIFSNLIELKAMFKDRKVEKLNELIDNLFIFICFRFKDSLKNFLPFSVIDHQSLKQYKAKQPLFKKLFEGKSIYELKNKLVDIVDMLLFYHVPNNIIQSIMNYLLSYIDFESFNSFLTRKNFLSFNRLIQINFNVSELIKLSYKLDLNVKMKYTTEAVKIGMELSAAFIDIKILEKSFLNSIQINSIISSFDNQPIPLMNSDGSDCKFLKEPKPKFIKIQIEQKVKEFTLPVFISNKEINLILESLD</sequence>
<dbReference type="Proteomes" id="UP000192356">
    <property type="component" value="Unassembled WGS sequence"/>
</dbReference>
<dbReference type="SMART" id="SM00242">
    <property type="entry name" value="MYSc"/>
    <property type="match status" value="1"/>
</dbReference>
<dbReference type="Pfam" id="PF01843">
    <property type="entry name" value="DIL"/>
    <property type="match status" value="1"/>
</dbReference>
<dbReference type="VEuPathDB" id="MicrosporidiaDB:HERIO_2336"/>
<keyword evidence="1 7" id="KW-0547">Nucleotide-binding</keyword>
<dbReference type="Gene3D" id="1.20.58.530">
    <property type="match status" value="1"/>
</dbReference>
<accession>A0A1X0Q7C7</accession>
<evidence type="ECO:0000313" key="11">
    <source>
        <dbReference type="EMBL" id="ORD95642.1"/>
    </source>
</evidence>
<keyword evidence="2 7" id="KW-0067">ATP-binding</keyword>
<proteinExistence type="inferred from homology"/>
<evidence type="ECO:0000256" key="8">
    <source>
        <dbReference type="SAM" id="Coils"/>
    </source>
</evidence>
<evidence type="ECO:0000313" key="12">
    <source>
        <dbReference type="Proteomes" id="UP000192356"/>
    </source>
</evidence>
<evidence type="ECO:0000256" key="3">
    <source>
        <dbReference type="ARBA" id="ARBA00023054"/>
    </source>
</evidence>
<dbReference type="Gene3D" id="3.40.850.10">
    <property type="entry name" value="Kinesin motor domain"/>
    <property type="match status" value="1"/>
</dbReference>
<dbReference type="GO" id="GO:0016020">
    <property type="term" value="C:membrane"/>
    <property type="evidence" value="ECO:0007669"/>
    <property type="project" value="TreeGrafter"/>
</dbReference>
<dbReference type="InterPro" id="IPR036961">
    <property type="entry name" value="Kinesin_motor_dom_sf"/>
</dbReference>
<name>A0A1X0Q7C7_9MICR</name>
<dbReference type="PROSITE" id="PS51456">
    <property type="entry name" value="MYOSIN_MOTOR"/>
    <property type="match status" value="1"/>
</dbReference>
<feature type="domain" description="Dilute" evidence="9">
    <location>
        <begin position="836"/>
        <end position="1097"/>
    </location>
</feature>
<evidence type="ECO:0000256" key="7">
    <source>
        <dbReference type="PROSITE-ProRule" id="PRU00782"/>
    </source>
</evidence>
<evidence type="ECO:0000256" key="4">
    <source>
        <dbReference type="ARBA" id="ARBA00023123"/>
    </source>
</evidence>
<dbReference type="SUPFAM" id="SSF52540">
    <property type="entry name" value="P-loop containing nucleoside triphosphate hydrolases"/>
    <property type="match status" value="1"/>
</dbReference>
<evidence type="ECO:0000259" key="10">
    <source>
        <dbReference type="PROSITE" id="PS51456"/>
    </source>
</evidence>
<dbReference type="OrthoDB" id="6108017at2759"/>
<dbReference type="InterPro" id="IPR001609">
    <property type="entry name" value="Myosin_head_motor_dom-like"/>
</dbReference>
<dbReference type="GO" id="GO:0005737">
    <property type="term" value="C:cytoplasm"/>
    <property type="evidence" value="ECO:0007669"/>
    <property type="project" value="TreeGrafter"/>
</dbReference>
<feature type="coiled-coil region" evidence="8">
    <location>
        <begin position="730"/>
        <end position="767"/>
    </location>
</feature>
<evidence type="ECO:0000256" key="2">
    <source>
        <dbReference type="ARBA" id="ARBA00022840"/>
    </source>
</evidence>
<gene>
    <name evidence="11" type="primary">MYO52</name>
    <name evidence="11" type="ORF">HERIO_2336</name>
</gene>
<dbReference type="GO" id="GO:0051015">
    <property type="term" value="F:actin filament binding"/>
    <property type="evidence" value="ECO:0007669"/>
    <property type="project" value="TreeGrafter"/>
</dbReference>
<dbReference type="EMBL" id="LVKB01000230">
    <property type="protein sequence ID" value="ORD95642.1"/>
    <property type="molecule type" value="Genomic_DNA"/>
</dbReference>
<feature type="binding site" evidence="7">
    <location>
        <begin position="94"/>
        <end position="101"/>
    </location>
    <ligand>
        <name>ATP</name>
        <dbReference type="ChEBI" id="CHEBI:30616"/>
    </ligand>
</feature>
<dbReference type="InterPro" id="IPR002710">
    <property type="entry name" value="Dilute_dom"/>
</dbReference>
<feature type="coiled-coil region" evidence="8">
    <location>
        <begin position="604"/>
        <end position="684"/>
    </location>
</feature>
<dbReference type="AlphaFoldDB" id="A0A1X0Q7C7"/>
<comment type="caution">
    <text evidence="7">Lacks conserved residue(s) required for the propagation of feature annotation.</text>
</comment>
<organism evidence="11 12">
    <name type="scientific">Hepatospora eriocheir</name>
    <dbReference type="NCBI Taxonomy" id="1081669"/>
    <lineage>
        <taxon>Eukaryota</taxon>
        <taxon>Fungi</taxon>
        <taxon>Fungi incertae sedis</taxon>
        <taxon>Microsporidia</taxon>
        <taxon>Hepatosporidae</taxon>
        <taxon>Hepatospora</taxon>
    </lineage>
</organism>
<dbReference type="PANTHER" id="PTHR13140">
    <property type="entry name" value="MYOSIN"/>
    <property type="match status" value="1"/>
</dbReference>
<feature type="domain" description="Myosin motor" evidence="10">
    <location>
        <begin position="4"/>
        <end position="421"/>
    </location>
</feature>
<dbReference type="VEuPathDB" id="MicrosporidiaDB:A0H76_562"/>
<dbReference type="Pfam" id="PF00063">
    <property type="entry name" value="Myosin_head"/>
    <property type="match status" value="2"/>
</dbReference>
<comment type="similarity">
    <text evidence="7">Belongs to the TRAFAC class myosin-kinesin ATPase superfamily. Myosin family.</text>
</comment>
<dbReference type="Gene3D" id="1.10.10.820">
    <property type="match status" value="1"/>
</dbReference>
<evidence type="ECO:0000256" key="5">
    <source>
        <dbReference type="ARBA" id="ARBA00023175"/>
    </source>
</evidence>
<dbReference type="GO" id="GO:0007015">
    <property type="term" value="P:actin filament organization"/>
    <property type="evidence" value="ECO:0007669"/>
    <property type="project" value="TreeGrafter"/>
</dbReference>
<dbReference type="InterPro" id="IPR027417">
    <property type="entry name" value="P-loop_NTPase"/>
</dbReference>
<dbReference type="GO" id="GO:0000146">
    <property type="term" value="F:microfilament motor activity"/>
    <property type="evidence" value="ECO:0007669"/>
    <property type="project" value="TreeGrafter"/>
</dbReference>
<dbReference type="SMART" id="SM01132">
    <property type="entry name" value="DIL"/>
    <property type="match status" value="1"/>
</dbReference>
<comment type="caution">
    <text evidence="11">The sequence shown here is derived from an EMBL/GenBank/DDBJ whole genome shotgun (WGS) entry which is preliminary data.</text>
</comment>
<dbReference type="PANTHER" id="PTHR13140:SF706">
    <property type="entry name" value="DILUTE CLASS UNCONVENTIONAL MYOSIN, ISOFORM C"/>
    <property type="match status" value="1"/>
</dbReference>
<keyword evidence="3 8" id="KW-0175">Coiled coil</keyword>
<dbReference type="PRINTS" id="PR00193">
    <property type="entry name" value="MYOSINHEAVY"/>
</dbReference>
<dbReference type="CDD" id="cd00124">
    <property type="entry name" value="MYSc"/>
    <property type="match status" value="1"/>
</dbReference>